<evidence type="ECO:0000256" key="5">
    <source>
        <dbReference type="ARBA" id="ARBA00022801"/>
    </source>
</evidence>
<comment type="similarity">
    <text evidence="2">Belongs to the peptidase S51 family.</text>
</comment>
<evidence type="ECO:0000256" key="10">
    <source>
        <dbReference type="ARBA" id="ARBA00075877"/>
    </source>
</evidence>
<evidence type="ECO:0000256" key="6">
    <source>
        <dbReference type="ARBA" id="ARBA00022825"/>
    </source>
</evidence>
<dbReference type="PANTHER" id="PTHR20842">
    <property type="entry name" value="PROTEASE S51 ALPHA-ASPARTYL DIPEPTIDASE"/>
    <property type="match status" value="1"/>
</dbReference>
<dbReference type="Gene3D" id="3.40.50.880">
    <property type="match status" value="1"/>
</dbReference>
<accession>A0A2S4ZXZ3</accession>
<evidence type="ECO:0000256" key="3">
    <source>
        <dbReference type="ARBA" id="ARBA00022490"/>
    </source>
</evidence>
<dbReference type="PANTHER" id="PTHR20842:SF0">
    <property type="entry name" value="ALPHA-ASPARTYL DIPEPTIDASE"/>
    <property type="match status" value="1"/>
</dbReference>
<sequence>MNLLLLSNSTNAGENYLEYPKQYIADFLAKYSVTEVLFIPFAAVTFSYDEYEAKVAERFSEFNVKVNSIHTFNSPINAVNNAQAIVIGGGNTFHLLKSMQDLELMDAIRQKVLNDTPYIGWSAGTNVTCPTICTTNDMPIVQPQSFNALNLIPFQINPHYLDSHPDSHAGETREQRLLEYIAANPNRYVAGLREGCMFYFENNSIRFEGGKTVRIFKRNEETREIGSIADFSFLLT</sequence>
<dbReference type="Proteomes" id="UP000236893">
    <property type="component" value="Unassembled WGS sequence"/>
</dbReference>
<name>A0A2S4ZXZ3_9SPHI</name>
<evidence type="ECO:0000256" key="4">
    <source>
        <dbReference type="ARBA" id="ARBA00022670"/>
    </source>
</evidence>
<keyword evidence="4" id="KW-0645">Protease</keyword>
<dbReference type="GO" id="GO:0006508">
    <property type="term" value="P:proteolysis"/>
    <property type="evidence" value="ECO:0007669"/>
    <property type="project" value="UniProtKB-KW"/>
</dbReference>
<comment type="caution">
    <text evidence="11">The sequence shown here is derived from an EMBL/GenBank/DDBJ whole genome shotgun (WGS) entry which is preliminary data.</text>
</comment>
<dbReference type="OrthoDB" id="3373764at2"/>
<evidence type="ECO:0000313" key="11">
    <source>
        <dbReference type="EMBL" id="POY35231.1"/>
    </source>
</evidence>
<reference evidence="11 12" key="1">
    <citation type="submission" date="2018-01" db="EMBL/GenBank/DDBJ databases">
        <authorList>
            <person name="Gaut B.S."/>
            <person name="Morton B.R."/>
            <person name="Clegg M.T."/>
            <person name="Duvall M.R."/>
        </authorList>
    </citation>
    <scope>NUCLEOTIDE SEQUENCE [LARGE SCALE GENOMIC DNA]</scope>
    <source>
        <strain evidence="11 12">HR-AV</strain>
    </source>
</reference>
<evidence type="ECO:0000256" key="1">
    <source>
        <dbReference type="ARBA" id="ARBA00004496"/>
    </source>
</evidence>
<keyword evidence="3" id="KW-0963">Cytoplasm</keyword>
<dbReference type="GO" id="GO:0016805">
    <property type="term" value="F:dipeptidase activity"/>
    <property type="evidence" value="ECO:0007669"/>
    <property type="project" value="UniProtKB-KW"/>
</dbReference>
<dbReference type="SUPFAM" id="SSF52317">
    <property type="entry name" value="Class I glutamine amidotransferase-like"/>
    <property type="match status" value="1"/>
</dbReference>
<dbReference type="EMBL" id="PQVF01000013">
    <property type="protein sequence ID" value="POY35231.1"/>
    <property type="molecule type" value="Genomic_DNA"/>
</dbReference>
<keyword evidence="6" id="KW-0720">Serine protease</keyword>
<keyword evidence="5" id="KW-0378">Hydrolase</keyword>
<evidence type="ECO:0000313" key="12">
    <source>
        <dbReference type="Proteomes" id="UP000236893"/>
    </source>
</evidence>
<proteinExistence type="inferred from homology"/>
<keyword evidence="7" id="KW-0224">Dipeptidase</keyword>
<dbReference type="CDD" id="cd03146">
    <property type="entry name" value="GAT1_Peptidase_E"/>
    <property type="match status" value="1"/>
</dbReference>
<protein>
    <recommendedName>
        <fullName evidence="9">dipeptidase E</fullName>
        <ecNumber evidence="9">3.4.13.21</ecNumber>
    </recommendedName>
    <alternativeName>
        <fullName evidence="10">Asp-specific dipeptidase</fullName>
    </alternativeName>
</protein>
<organism evidence="11 12">
    <name type="scientific">Solitalea longa</name>
    <dbReference type="NCBI Taxonomy" id="2079460"/>
    <lineage>
        <taxon>Bacteria</taxon>
        <taxon>Pseudomonadati</taxon>
        <taxon>Bacteroidota</taxon>
        <taxon>Sphingobacteriia</taxon>
        <taxon>Sphingobacteriales</taxon>
        <taxon>Sphingobacteriaceae</taxon>
        <taxon>Solitalea</taxon>
    </lineage>
</organism>
<dbReference type="NCBIfam" id="NF003642">
    <property type="entry name" value="PRK05282.1"/>
    <property type="match status" value="1"/>
</dbReference>
<dbReference type="FunFam" id="3.40.50.880:FF:000007">
    <property type="entry name" value="Peptidase E"/>
    <property type="match status" value="1"/>
</dbReference>
<comment type="catalytic activity">
    <reaction evidence="8">
        <text>Dipeptidase E catalyzes the hydrolysis of dipeptides Asp-|-Xaa. It does not act on peptides with N-terminal Glu, Asn or Gln, nor does it cleave isoaspartyl peptides.</text>
        <dbReference type="EC" id="3.4.13.21"/>
    </reaction>
</comment>
<dbReference type="GO" id="GO:0005737">
    <property type="term" value="C:cytoplasm"/>
    <property type="evidence" value="ECO:0007669"/>
    <property type="project" value="UniProtKB-SubCell"/>
</dbReference>
<dbReference type="GO" id="GO:0008236">
    <property type="term" value="F:serine-type peptidase activity"/>
    <property type="evidence" value="ECO:0007669"/>
    <property type="project" value="UniProtKB-KW"/>
</dbReference>
<evidence type="ECO:0000256" key="7">
    <source>
        <dbReference type="ARBA" id="ARBA00022997"/>
    </source>
</evidence>
<keyword evidence="12" id="KW-1185">Reference proteome</keyword>
<dbReference type="InterPro" id="IPR005320">
    <property type="entry name" value="Peptidase_S51"/>
</dbReference>
<dbReference type="EC" id="3.4.13.21" evidence="9"/>
<evidence type="ECO:0000256" key="9">
    <source>
        <dbReference type="ARBA" id="ARBA00066675"/>
    </source>
</evidence>
<evidence type="ECO:0000256" key="8">
    <source>
        <dbReference type="ARBA" id="ARBA00050239"/>
    </source>
</evidence>
<evidence type="ECO:0000256" key="2">
    <source>
        <dbReference type="ARBA" id="ARBA00006534"/>
    </source>
</evidence>
<comment type="subcellular location">
    <subcellularLocation>
        <location evidence="1">Cytoplasm</location>
    </subcellularLocation>
</comment>
<dbReference type="InterPro" id="IPR029062">
    <property type="entry name" value="Class_I_gatase-like"/>
</dbReference>
<dbReference type="AlphaFoldDB" id="A0A2S4ZXZ3"/>
<gene>
    <name evidence="11" type="ORF">C3K47_16635</name>
</gene>
<dbReference type="Pfam" id="PF03575">
    <property type="entry name" value="Peptidase_S51"/>
    <property type="match status" value="1"/>
</dbReference>